<comment type="caution">
    <text evidence="2">Lacks conserved residue(s) required for the propagation of feature annotation.</text>
</comment>
<dbReference type="PIRSF" id="PIRSF000443">
    <property type="entry name" value="Homoser_Ac_trans"/>
    <property type="match status" value="1"/>
</dbReference>
<name>A0ABY7LMF4_9BACT</name>
<dbReference type="HAMAP" id="MF_00296">
    <property type="entry name" value="MetX_acyltransf"/>
    <property type="match status" value="1"/>
</dbReference>
<feature type="active site" description="Nucleophile" evidence="2">
    <location>
        <position position="142"/>
    </location>
</feature>
<evidence type="ECO:0000256" key="2">
    <source>
        <dbReference type="HAMAP-Rule" id="MF_00296"/>
    </source>
</evidence>
<feature type="domain" description="AB hydrolase-1" evidence="3">
    <location>
        <begin position="47"/>
        <end position="331"/>
    </location>
</feature>
<keyword evidence="1 2" id="KW-0808">Transferase</keyword>
<comment type="pathway">
    <text evidence="2">Amino-acid biosynthesis; L-methionine biosynthesis via de novo pathway; O-acetyl-L-homoserine from L-homoserine: step 1/1.</text>
</comment>
<comment type="subcellular location">
    <subcellularLocation>
        <location evidence="2">Cytoplasm</location>
    </subcellularLocation>
</comment>
<sequence length="349" mass="38395">MSSTISSDEPHVFRLPRPLRLENGALLPQVEVAYQTYGRLNAARDNVVWVCHALTANANVLDWWPGLFGAGCHFDPADWFVVCANVVGSCYGSTGPVAPPNSTAESLYHAFPLLTVRDLVAVHEALREHLALRQINTLIGGSLGGQQAVEWAVQQPTLFENLVLIATNARHSAWGIAFNEAQRLAIFADPTYAAATPEGGAAGLRAARAMALLSYRSYDAYQRSQTEPTDDALDGFRASSYQRYQGDKLVARFNAYSYVALSRTMDSHHVGRGRSGVREALGRIRARTLVVGITSDVLFPPTEQQLLAQHIQGAMYAEMDSQYGHDGFLLETTQLTHFLERFSVQTYVH</sequence>
<dbReference type="GO" id="GO:0004414">
    <property type="term" value="F:homoserine O-acetyltransferase activity"/>
    <property type="evidence" value="ECO:0007669"/>
    <property type="project" value="UniProtKB-EC"/>
</dbReference>
<evidence type="ECO:0000256" key="1">
    <source>
        <dbReference type="ARBA" id="ARBA00022679"/>
    </source>
</evidence>
<comment type="catalytic activity">
    <reaction evidence="2">
        <text>L-homoserine + acetyl-CoA = O-acetyl-L-homoserine + CoA</text>
        <dbReference type="Rhea" id="RHEA:13701"/>
        <dbReference type="ChEBI" id="CHEBI:57287"/>
        <dbReference type="ChEBI" id="CHEBI:57288"/>
        <dbReference type="ChEBI" id="CHEBI:57476"/>
        <dbReference type="ChEBI" id="CHEBI:57716"/>
        <dbReference type="EC" id="2.3.1.31"/>
    </reaction>
</comment>
<dbReference type="PANTHER" id="PTHR32268:SF11">
    <property type="entry name" value="HOMOSERINE O-ACETYLTRANSFERASE"/>
    <property type="match status" value="1"/>
</dbReference>
<dbReference type="Gene3D" id="3.40.50.1820">
    <property type="entry name" value="alpha/beta hydrolase"/>
    <property type="match status" value="1"/>
</dbReference>
<dbReference type="InterPro" id="IPR008220">
    <property type="entry name" value="HAT_MetX-like"/>
</dbReference>
<dbReference type="InterPro" id="IPR029058">
    <property type="entry name" value="AB_hydrolase_fold"/>
</dbReference>
<keyword evidence="2" id="KW-0028">Amino-acid biosynthesis</keyword>
<keyword evidence="5" id="KW-1185">Reference proteome</keyword>
<feature type="active site" evidence="2">
    <location>
        <position position="325"/>
    </location>
</feature>
<dbReference type="EMBL" id="CP114767">
    <property type="protein sequence ID" value="WBA41628.1"/>
    <property type="molecule type" value="Genomic_DNA"/>
</dbReference>
<comment type="similarity">
    <text evidence="2">Belongs to the AB hydrolase superfamily. MetX family.</text>
</comment>
<dbReference type="InterPro" id="IPR000073">
    <property type="entry name" value="AB_hydrolase_1"/>
</dbReference>
<proteinExistence type="inferred from homology"/>
<comment type="subunit">
    <text evidence="2">Homodimer.</text>
</comment>
<accession>A0ABY7LMF4</accession>
<evidence type="ECO:0000313" key="5">
    <source>
        <dbReference type="Proteomes" id="UP001211005"/>
    </source>
</evidence>
<feature type="binding site" evidence="2">
    <location>
        <position position="208"/>
    </location>
    <ligand>
        <name>substrate</name>
    </ligand>
</feature>
<gene>
    <name evidence="4" type="primary">metX</name>
    <name evidence="2" type="synonym">metXA</name>
    <name evidence="4" type="ORF">O3303_17660</name>
</gene>
<dbReference type="Proteomes" id="UP001211005">
    <property type="component" value="Chromosome"/>
</dbReference>
<organism evidence="4 5">
    <name type="scientific">Hymenobacter canadensis</name>
    <dbReference type="NCBI Taxonomy" id="2999067"/>
    <lineage>
        <taxon>Bacteria</taxon>
        <taxon>Pseudomonadati</taxon>
        <taxon>Bacteroidota</taxon>
        <taxon>Cytophagia</taxon>
        <taxon>Cytophagales</taxon>
        <taxon>Hymenobacteraceae</taxon>
        <taxon>Hymenobacter</taxon>
    </lineage>
</organism>
<dbReference type="SUPFAM" id="SSF53474">
    <property type="entry name" value="alpha/beta-Hydrolases"/>
    <property type="match status" value="1"/>
</dbReference>
<evidence type="ECO:0000259" key="3">
    <source>
        <dbReference type="Pfam" id="PF00561"/>
    </source>
</evidence>
<reference evidence="4 5" key="1">
    <citation type="submission" date="2022-12" db="EMBL/GenBank/DDBJ databases">
        <title>Hymenobacter canadensis sp. nov. isolated from lake water of the Cambridge Bay, Canada.</title>
        <authorList>
            <person name="Kim W.H."/>
            <person name="Lee Y.M."/>
        </authorList>
    </citation>
    <scope>NUCLEOTIDE SEQUENCE [LARGE SCALE GENOMIC DNA]</scope>
    <source>
        <strain evidence="4 5">PAMC 29467</strain>
    </source>
</reference>
<dbReference type="NCBIfam" id="TIGR01392">
    <property type="entry name" value="homoserO_Ac_trn"/>
    <property type="match status" value="1"/>
</dbReference>
<dbReference type="PANTHER" id="PTHR32268">
    <property type="entry name" value="HOMOSERINE O-ACETYLTRANSFERASE"/>
    <property type="match status" value="1"/>
</dbReference>
<protein>
    <recommendedName>
        <fullName evidence="2">Homoserine O-acetyltransferase</fullName>
        <shortName evidence="2">HAT</shortName>
        <ecNumber evidence="2">2.3.1.31</ecNumber>
    </recommendedName>
    <alternativeName>
        <fullName evidence="2">Homoserine transacetylase</fullName>
        <shortName evidence="2">HTA</shortName>
    </alternativeName>
</protein>
<keyword evidence="2" id="KW-0486">Methionine biosynthesis</keyword>
<dbReference type="EC" id="2.3.1.31" evidence="2"/>
<keyword evidence="2" id="KW-0963">Cytoplasm</keyword>
<dbReference type="RefSeq" id="WP_269559692.1">
    <property type="nucleotide sequence ID" value="NZ_CP114767.1"/>
</dbReference>
<comment type="function">
    <text evidence="2">Transfers an acetyl group from acetyl-CoA to L-homoserine, forming acetyl-L-homoserine.</text>
</comment>
<feature type="active site" evidence="2">
    <location>
        <position position="296"/>
    </location>
</feature>
<feature type="binding site" evidence="2">
    <location>
        <position position="326"/>
    </location>
    <ligand>
        <name>substrate</name>
    </ligand>
</feature>
<keyword evidence="2 4" id="KW-0012">Acyltransferase</keyword>
<evidence type="ECO:0000313" key="4">
    <source>
        <dbReference type="EMBL" id="WBA41628.1"/>
    </source>
</evidence>
<dbReference type="Pfam" id="PF00561">
    <property type="entry name" value="Abhydrolase_1"/>
    <property type="match status" value="1"/>
</dbReference>